<keyword evidence="5" id="KW-1185">Reference proteome</keyword>
<dbReference type="Pfam" id="PF00881">
    <property type="entry name" value="Nitroreductase"/>
    <property type="match status" value="1"/>
</dbReference>
<accession>A0A844WCC1</accession>
<dbReference type="InterPro" id="IPR029479">
    <property type="entry name" value="Nitroreductase"/>
</dbReference>
<dbReference type="Gene3D" id="3.40.109.10">
    <property type="entry name" value="NADH Oxidase"/>
    <property type="match status" value="1"/>
</dbReference>
<dbReference type="AlphaFoldDB" id="A0A844WCC1"/>
<evidence type="ECO:0000256" key="1">
    <source>
        <dbReference type="ARBA" id="ARBA00007118"/>
    </source>
</evidence>
<dbReference type="RefSeq" id="WP_160383191.1">
    <property type="nucleotide sequence ID" value="NZ_WNXQ01000007.1"/>
</dbReference>
<reference evidence="4 5" key="1">
    <citation type="submission" date="2019-11" db="EMBL/GenBank/DDBJ databases">
        <title>Pseudooceanicola pacifica sp. nov., isolated from deep-sea sediment of the Pacific Ocean.</title>
        <authorList>
            <person name="Lyu L."/>
        </authorList>
    </citation>
    <scope>NUCLEOTIDE SEQUENCE [LARGE SCALE GENOMIC DNA]</scope>
    <source>
        <strain evidence="4 5">216_PA32_1</strain>
    </source>
</reference>
<dbReference type="Proteomes" id="UP000443843">
    <property type="component" value="Unassembled WGS sequence"/>
</dbReference>
<evidence type="ECO:0000313" key="5">
    <source>
        <dbReference type="Proteomes" id="UP000443843"/>
    </source>
</evidence>
<dbReference type="InterPro" id="IPR000415">
    <property type="entry name" value="Nitroreductase-like"/>
</dbReference>
<comment type="similarity">
    <text evidence="1">Belongs to the nitroreductase family.</text>
</comment>
<dbReference type="GO" id="GO:0016491">
    <property type="term" value="F:oxidoreductase activity"/>
    <property type="evidence" value="ECO:0007669"/>
    <property type="project" value="UniProtKB-KW"/>
</dbReference>
<sequence>MQIDETMRQRRSIRGFRPDPVPQALLEEVIELANCAPSSMNTQPWHLHVLTGAPLEKVRAGNTERMLAGVPPSREIRAHGKYEGVHRDRQVEIAKQLFAAMGIERHDAERRQDWVMRGFRQFDAPVSVVVTYDKALDEHGPVAIFDAGAVTYGLVLAAWSRGLGAVINGQGIMQSPVVREHARIPEDQVILTCVALGWPDESFSANGVKSVRRGVGEMATFHGFD</sequence>
<protein>
    <submittedName>
        <fullName evidence="4">Nitroreductase</fullName>
    </submittedName>
</protein>
<dbReference type="EMBL" id="WNXQ01000007">
    <property type="protein sequence ID" value="MWB78983.1"/>
    <property type="molecule type" value="Genomic_DNA"/>
</dbReference>
<organism evidence="4 5">
    <name type="scientific">Pseudooceanicola pacificus</name>
    <dbReference type="NCBI Taxonomy" id="2676438"/>
    <lineage>
        <taxon>Bacteria</taxon>
        <taxon>Pseudomonadati</taxon>
        <taxon>Pseudomonadota</taxon>
        <taxon>Alphaproteobacteria</taxon>
        <taxon>Rhodobacterales</taxon>
        <taxon>Paracoccaceae</taxon>
        <taxon>Pseudooceanicola</taxon>
    </lineage>
</organism>
<gene>
    <name evidence="4" type="ORF">GLS40_13170</name>
</gene>
<comment type="caution">
    <text evidence="4">The sequence shown here is derived from an EMBL/GenBank/DDBJ whole genome shotgun (WGS) entry which is preliminary data.</text>
</comment>
<keyword evidence="2" id="KW-0560">Oxidoreductase</keyword>
<dbReference type="SUPFAM" id="SSF55469">
    <property type="entry name" value="FMN-dependent nitroreductase-like"/>
    <property type="match status" value="1"/>
</dbReference>
<dbReference type="PANTHER" id="PTHR43673:SF10">
    <property type="entry name" value="NADH DEHYDROGENASE_NAD(P)H NITROREDUCTASE XCC3605-RELATED"/>
    <property type="match status" value="1"/>
</dbReference>
<dbReference type="PANTHER" id="PTHR43673">
    <property type="entry name" value="NAD(P)H NITROREDUCTASE YDGI-RELATED"/>
    <property type="match status" value="1"/>
</dbReference>
<evidence type="ECO:0000259" key="3">
    <source>
        <dbReference type="Pfam" id="PF00881"/>
    </source>
</evidence>
<feature type="domain" description="Nitroreductase" evidence="3">
    <location>
        <begin position="8"/>
        <end position="198"/>
    </location>
</feature>
<name>A0A844WCC1_9RHOB</name>
<proteinExistence type="inferred from homology"/>
<dbReference type="CDD" id="cd02136">
    <property type="entry name" value="PnbA_NfnB-like"/>
    <property type="match status" value="1"/>
</dbReference>
<evidence type="ECO:0000256" key="2">
    <source>
        <dbReference type="ARBA" id="ARBA00023002"/>
    </source>
</evidence>
<evidence type="ECO:0000313" key="4">
    <source>
        <dbReference type="EMBL" id="MWB78983.1"/>
    </source>
</evidence>